<keyword evidence="3" id="KW-1185">Reference proteome</keyword>
<protein>
    <submittedName>
        <fullName evidence="2">Prepilin-type N-terminal cleavage/methylation domain-containing protein/prepilin-type processing-associated H-X9-DG protein</fullName>
    </submittedName>
</protein>
<dbReference type="GeneID" id="78294753"/>
<dbReference type="Gene3D" id="3.30.700.10">
    <property type="entry name" value="Glycoprotein, Type 4 Pilin"/>
    <property type="match status" value="1"/>
</dbReference>
<name>A0A2U1B4C8_9BACT</name>
<accession>A0A2U1B4C8</accession>
<dbReference type="OrthoDB" id="10018637at2"/>
<dbReference type="InterPro" id="IPR012902">
    <property type="entry name" value="N_methyl_site"/>
</dbReference>
<evidence type="ECO:0000256" key="1">
    <source>
        <dbReference type="SAM" id="Phobius"/>
    </source>
</evidence>
<proteinExistence type="predicted"/>
<gene>
    <name evidence="2" type="ORF">C8D82_10871</name>
</gene>
<dbReference type="Proteomes" id="UP000245959">
    <property type="component" value="Unassembled WGS sequence"/>
</dbReference>
<dbReference type="AlphaFoldDB" id="A0A2U1B4C8"/>
<dbReference type="SUPFAM" id="SSF54523">
    <property type="entry name" value="Pili subunits"/>
    <property type="match status" value="1"/>
</dbReference>
<keyword evidence="1" id="KW-0812">Transmembrane</keyword>
<comment type="caution">
    <text evidence="2">The sequence shown here is derived from an EMBL/GenBank/DDBJ whole genome shotgun (WGS) entry which is preliminary data.</text>
</comment>
<keyword evidence="1" id="KW-0472">Membrane</keyword>
<organism evidence="2 3">
    <name type="scientific">Victivallis vadensis</name>
    <dbReference type="NCBI Taxonomy" id="172901"/>
    <lineage>
        <taxon>Bacteria</taxon>
        <taxon>Pseudomonadati</taxon>
        <taxon>Lentisphaerota</taxon>
        <taxon>Lentisphaeria</taxon>
        <taxon>Victivallales</taxon>
        <taxon>Victivallaceae</taxon>
        <taxon>Victivallis</taxon>
    </lineage>
</organism>
<keyword evidence="1" id="KW-1133">Transmembrane helix</keyword>
<reference evidence="2 3" key="1">
    <citation type="submission" date="2018-04" db="EMBL/GenBank/DDBJ databases">
        <title>Genomic Encyclopedia of Type Strains, Phase IV (KMG-IV): sequencing the most valuable type-strain genomes for metagenomic binning, comparative biology and taxonomic classification.</title>
        <authorList>
            <person name="Goeker M."/>
        </authorList>
    </citation>
    <scope>NUCLEOTIDE SEQUENCE [LARGE SCALE GENOMIC DNA]</scope>
    <source>
        <strain evidence="2 3">DSM 14823</strain>
    </source>
</reference>
<feature type="transmembrane region" description="Helical" evidence="1">
    <location>
        <begin position="6"/>
        <end position="28"/>
    </location>
</feature>
<evidence type="ECO:0000313" key="2">
    <source>
        <dbReference type="EMBL" id="PVY43544.1"/>
    </source>
</evidence>
<dbReference type="EMBL" id="QEKH01000008">
    <property type="protein sequence ID" value="PVY43544.1"/>
    <property type="molecule type" value="Genomic_DNA"/>
</dbReference>
<dbReference type="NCBIfam" id="TIGR02532">
    <property type="entry name" value="IV_pilin_GFxxxE"/>
    <property type="match status" value="1"/>
</dbReference>
<evidence type="ECO:0000313" key="3">
    <source>
        <dbReference type="Proteomes" id="UP000245959"/>
    </source>
</evidence>
<sequence>MKQTGTYFTLIELLVVIAIIAVLAAMLLPALNKARDRAKAVSCLSNKKQVLLAESSYASDYNGHIVMKTQIGTSFIPFNVLLTNMSYDARNLLGKAYVPWAVMTCPANNVPVEYDMAVPQQRYWGSYGAWMNNSANADCSRIAAFGNCWAQGAGNLMITIVSHKVKNPSGFFYLADTVSTIDSGGEYRFGKGYYEWAPDYLKAQDRPYSGIWLAHSNRCVVGFVDGHAESLGGPELVDSQVNVDVYYTSSLTRVVAKNH</sequence>
<dbReference type="RefSeq" id="WP_116883446.1">
    <property type="nucleotide sequence ID" value="NZ_CABMMC010000050.1"/>
</dbReference>
<dbReference type="PANTHER" id="PTHR30093">
    <property type="entry name" value="GENERAL SECRETION PATHWAY PROTEIN G"/>
    <property type="match status" value="1"/>
</dbReference>
<dbReference type="InterPro" id="IPR045584">
    <property type="entry name" value="Pilin-like"/>
</dbReference>